<dbReference type="SUPFAM" id="SSF51430">
    <property type="entry name" value="NAD(P)-linked oxidoreductase"/>
    <property type="match status" value="1"/>
</dbReference>
<dbReference type="InterPro" id="IPR050523">
    <property type="entry name" value="AKR_Detox_Biosynth"/>
</dbReference>
<dbReference type="GO" id="GO:0016491">
    <property type="term" value="F:oxidoreductase activity"/>
    <property type="evidence" value="ECO:0007669"/>
    <property type="project" value="UniProtKB-KW"/>
</dbReference>
<dbReference type="PANTHER" id="PTHR43364:SF4">
    <property type="entry name" value="NAD(P)-LINKED OXIDOREDUCTASE SUPERFAMILY PROTEIN"/>
    <property type="match status" value="1"/>
</dbReference>
<reference evidence="5" key="1">
    <citation type="submission" date="2011-05" db="EMBL/GenBank/DDBJ databases">
        <title>Insights into the evolution of the great apes provided by the gorilla genome.</title>
        <authorList>
            <person name="Scally A."/>
        </authorList>
    </citation>
    <scope>NUCLEOTIDE SEQUENCE [LARGE SCALE GENOMIC DNA]</scope>
</reference>
<comment type="similarity">
    <text evidence="2">Belongs to the aldo/keto reductase family. Aldo/keto reductase 2 subfamily.</text>
</comment>
<dbReference type="InterPro" id="IPR023210">
    <property type="entry name" value="NADP_OxRdtase_dom"/>
</dbReference>
<sequence>MSRQLSRARPATVLGAMEMGRRMDAPTSAAVTRAFLERGHTEIDTAFLYSDGQSETILGGLGLRLGGSDCRVKIATKANPWIGNSLKPDSVRSQLETSLKRLQCPRVDLFYLHAPDHSTPVEETLRACHQLTPAPQGCRVWGGAVALDGSLVVASSVTLMVLTPVPPSPLNSFWKQHHFEGIALVEKALQAAYGASAPSMTSAALRWMYHHSQLQGAHGDAVILGMSSLEQLEQNLAAAEEGPLEPAVVDAFNQAWHLFAHECPNYFI</sequence>
<dbReference type="PANTHER" id="PTHR43364">
    <property type="entry name" value="NADH-SPECIFIC METHYLGLYOXAL REDUCTASE-RELATED"/>
    <property type="match status" value="1"/>
</dbReference>
<dbReference type="GeneTree" id="ENSGT00940000158496"/>
<protein>
    <recommendedName>
        <fullName evidence="3">NADP-dependent oxidoreductase domain-containing protein</fullName>
    </recommendedName>
</protein>
<organism evidence="4 5">
    <name type="scientific">Gorilla gorilla gorilla</name>
    <name type="common">Western lowland gorilla</name>
    <dbReference type="NCBI Taxonomy" id="9595"/>
    <lineage>
        <taxon>Eukaryota</taxon>
        <taxon>Metazoa</taxon>
        <taxon>Chordata</taxon>
        <taxon>Craniata</taxon>
        <taxon>Vertebrata</taxon>
        <taxon>Euteleostomi</taxon>
        <taxon>Mammalia</taxon>
        <taxon>Eutheria</taxon>
        <taxon>Euarchontoglires</taxon>
        <taxon>Primates</taxon>
        <taxon>Haplorrhini</taxon>
        <taxon>Catarrhini</taxon>
        <taxon>Hominidae</taxon>
        <taxon>Gorilla</taxon>
    </lineage>
</organism>
<dbReference type="Gene3D" id="3.20.20.100">
    <property type="entry name" value="NADP-dependent oxidoreductase domain"/>
    <property type="match status" value="2"/>
</dbReference>
<reference evidence="4" key="4">
    <citation type="submission" date="2025-09" db="UniProtKB">
        <authorList>
            <consortium name="Ensembl"/>
        </authorList>
    </citation>
    <scope>IDENTIFICATION</scope>
</reference>
<evidence type="ECO:0000256" key="1">
    <source>
        <dbReference type="ARBA" id="ARBA00023002"/>
    </source>
</evidence>
<dbReference type="GO" id="GO:0005737">
    <property type="term" value="C:cytoplasm"/>
    <property type="evidence" value="ECO:0000318"/>
    <property type="project" value="GO_Central"/>
</dbReference>
<gene>
    <name evidence="4" type="primary">LOC101150628</name>
</gene>
<name>A0A2I2YXS2_GORGO</name>
<reference evidence="4 5" key="2">
    <citation type="journal article" date="2012" name="Nature">
        <title>Insights into hominid evolution from the gorilla genome sequence.</title>
        <authorList>
            <person name="Scally A."/>
            <person name="Dutheil J.Y."/>
            <person name="Hillier L.W."/>
            <person name="Jordan G.E."/>
            <person name="Goodhead I."/>
            <person name="Herrero J."/>
            <person name="Hobolth A."/>
            <person name="Lappalainen T."/>
            <person name="Mailund T."/>
            <person name="Marques-Bonet T."/>
            <person name="McCarthy S."/>
            <person name="Montgomery S.H."/>
            <person name="Schwalie P.C."/>
            <person name="Tang Y.A."/>
            <person name="Ward M.C."/>
            <person name="Xue Y."/>
            <person name="Yngvadottir B."/>
            <person name="Alkan C."/>
            <person name="Andersen L.N."/>
            <person name="Ayub Q."/>
            <person name="Ball E.V."/>
            <person name="Beal K."/>
            <person name="Bradley B.J."/>
            <person name="Chen Y."/>
            <person name="Clee C.M."/>
            <person name="Fitzgerald S."/>
            <person name="Graves T.A."/>
            <person name="Gu Y."/>
            <person name="Heath P."/>
            <person name="Heger A."/>
            <person name="Karakoc E."/>
            <person name="Kolb-Kokocinski A."/>
            <person name="Laird G.K."/>
            <person name="Lunter G."/>
            <person name="Meader S."/>
            <person name="Mort M."/>
            <person name="Mullikin J.C."/>
            <person name="Munch K."/>
            <person name="O'Connor T.D."/>
            <person name="Phillips A.D."/>
            <person name="Prado-Martinez J."/>
            <person name="Rogers A.S."/>
            <person name="Sajjadian S."/>
            <person name="Schmidt D."/>
            <person name="Shaw K."/>
            <person name="Simpson J.T."/>
            <person name="Stenson P.D."/>
            <person name="Turner D.J."/>
            <person name="Vigilant L."/>
            <person name="Vilella A.J."/>
            <person name="Whitener W."/>
            <person name="Zhu B."/>
            <person name="Cooper D.N."/>
            <person name="de Jong P."/>
            <person name="Dermitzakis E.T."/>
            <person name="Eichler E.E."/>
            <person name="Flicek P."/>
            <person name="Goldman N."/>
            <person name="Mundy N.I."/>
            <person name="Ning Z."/>
            <person name="Odom D.T."/>
            <person name="Ponting C.P."/>
            <person name="Quail M.A."/>
            <person name="Ryder O.A."/>
            <person name="Searle S.M."/>
            <person name="Warren W.C."/>
            <person name="Wilson R.K."/>
            <person name="Schierup M.H."/>
            <person name="Rogers J."/>
            <person name="Tyler-Smith C."/>
            <person name="Durbin R."/>
        </authorList>
    </citation>
    <scope>NUCLEOTIDE SEQUENCE [LARGE SCALE GENOMIC DNA]</scope>
</reference>
<evidence type="ECO:0000259" key="3">
    <source>
        <dbReference type="Pfam" id="PF00248"/>
    </source>
</evidence>
<dbReference type="InterPro" id="IPR036812">
    <property type="entry name" value="NAD(P)_OxRdtase_dom_sf"/>
</dbReference>
<feature type="domain" description="NADP-dependent oxidoreductase" evidence="3">
    <location>
        <begin position="13"/>
        <end position="131"/>
    </location>
</feature>
<dbReference type="STRING" id="9593.ENSGGOP00000039772"/>
<dbReference type="Pfam" id="PF00248">
    <property type="entry name" value="Aldo_ket_red"/>
    <property type="match status" value="2"/>
</dbReference>
<dbReference type="AlphaFoldDB" id="A0A2I2YXS2"/>
<dbReference type="OMA" id="NYWHGDL"/>
<dbReference type="Bgee" id="ENSGGOG00000041164">
    <property type="expression patterns" value="Expressed in liver and 5 other cell types or tissues"/>
</dbReference>
<dbReference type="Ensembl" id="ENSGGOT00000061643.1">
    <property type="protein sequence ID" value="ENSGGOP00000039772.1"/>
    <property type="gene ID" value="ENSGGOG00000041164.1"/>
</dbReference>
<dbReference type="EMBL" id="CABD030001362">
    <property type="status" value="NOT_ANNOTATED_CDS"/>
    <property type="molecule type" value="Genomic_DNA"/>
</dbReference>
<feature type="domain" description="NADP-dependent oxidoreductase" evidence="3">
    <location>
        <begin position="196"/>
        <end position="255"/>
    </location>
</feature>
<dbReference type="InParanoid" id="A0A2I2YXS2"/>
<dbReference type="Proteomes" id="UP000001519">
    <property type="component" value="Chromosome 1"/>
</dbReference>
<keyword evidence="5" id="KW-1185">Reference proteome</keyword>
<reference evidence="4" key="3">
    <citation type="submission" date="2025-08" db="UniProtKB">
        <authorList>
            <consortium name="Ensembl"/>
        </authorList>
    </citation>
    <scope>IDENTIFICATION</scope>
</reference>
<evidence type="ECO:0000313" key="5">
    <source>
        <dbReference type="Proteomes" id="UP000001519"/>
    </source>
</evidence>
<dbReference type="EMBL" id="CABD030001363">
    <property type="status" value="NOT_ANNOTATED_CDS"/>
    <property type="molecule type" value="Genomic_DNA"/>
</dbReference>
<keyword evidence="1" id="KW-0560">Oxidoreductase</keyword>
<evidence type="ECO:0000256" key="2">
    <source>
        <dbReference type="ARBA" id="ARBA00038157"/>
    </source>
</evidence>
<evidence type="ECO:0000313" key="4">
    <source>
        <dbReference type="Ensembl" id="ENSGGOP00000039772.1"/>
    </source>
</evidence>
<accession>A0A2I2YXS2</accession>
<proteinExistence type="inferred from homology"/>